<organism evidence="2 3">
    <name type="scientific">Bodo saltans</name>
    <name type="common">Flagellated protozoan</name>
    <dbReference type="NCBI Taxonomy" id="75058"/>
    <lineage>
        <taxon>Eukaryota</taxon>
        <taxon>Discoba</taxon>
        <taxon>Euglenozoa</taxon>
        <taxon>Kinetoplastea</taxon>
        <taxon>Metakinetoplastina</taxon>
        <taxon>Eubodonida</taxon>
        <taxon>Bodonidae</taxon>
        <taxon>Bodo</taxon>
    </lineage>
</organism>
<reference evidence="3" key="1">
    <citation type="submission" date="2015-09" db="EMBL/GenBank/DDBJ databases">
        <authorList>
            <consortium name="Pathogen Informatics"/>
        </authorList>
    </citation>
    <scope>NUCLEOTIDE SEQUENCE [LARGE SCALE GENOMIC DNA]</scope>
    <source>
        <strain evidence="3">Lake Konstanz</strain>
    </source>
</reference>
<feature type="compositionally biased region" description="Basic and acidic residues" evidence="1">
    <location>
        <begin position="141"/>
        <end position="157"/>
    </location>
</feature>
<dbReference type="Proteomes" id="UP000051952">
    <property type="component" value="Unassembled WGS sequence"/>
</dbReference>
<dbReference type="EMBL" id="CYKH01001331">
    <property type="protein sequence ID" value="CUG86552.1"/>
    <property type="molecule type" value="Genomic_DNA"/>
</dbReference>
<name>A0A0S4J514_BODSA</name>
<gene>
    <name evidence="2" type="ORF">BSAL_93710</name>
</gene>
<protein>
    <submittedName>
        <fullName evidence="2">Uncharacterized protein</fullName>
    </submittedName>
</protein>
<evidence type="ECO:0000313" key="2">
    <source>
        <dbReference type="EMBL" id="CUG86552.1"/>
    </source>
</evidence>
<dbReference type="VEuPathDB" id="TriTrypDB:BSAL_93710"/>
<feature type="region of interest" description="Disordered" evidence="1">
    <location>
        <begin position="141"/>
        <end position="170"/>
    </location>
</feature>
<proteinExistence type="predicted"/>
<sequence>MAKRVAGNTIKTKAQEIVRITVFSAAGKGPAATGGGKFFSQLNEIIAEALITSKDGASWEEAIKALLDVTAAYWACVKNICTTVAQHLMCTRQQHTVRHINRTNHTRGLLGSGLHHMFRIKSQDSYLCGIGLWPGASESSKFSEGHTDTTKTTKEDCGTCGTSKMTSHAS</sequence>
<keyword evidence="3" id="KW-1185">Reference proteome</keyword>
<feature type="compositionally biased region" description="Polar residues" evidence="1">
    <location>
        <begin position="160"/>
        <end position="170"/>
    </location>
</feature>
<evidence type="ECO:0000256" key="1">
    <source>
        <dbReference type="SAM" id="MobiDB-lite"/>
    </source>
</evidence>
<evidence type="ECO:0000313" key="3">
    <source>
        <dbReference type="Proteomes" id="UP000051952"/>
    </source>
</evidence>
<accession>A0A0S4J514</accession>
<dbReference type="AlphaFoldDB" id="A0A0S4J514"/>